<evidence type="ECO:0000256" key="1">
    <source>
        <dbReference type="ARBA" id="ARBA00004606"/>
    </source>
</evidence>
<dbReference type="EMBL" id="BAAFST010000006">
    <property type="protein sequence ID" value="GAB1291339.1"/>
    <property type="molecule type" value="Genomic_DNA"/>
</dbReference>
<evidence type="ECO:0000313" key="10">
    <source>
        <dbReference type="EMBL" id="GAB1291339.1"/>
    </source>
</evidence>
<keyword evidence="7" id="KW-1015">Disulfide bond</keyword>
<evidence type="ECO:0000256" key="5">
    <source>
        <dbReference type="ARBA" id="ARBA00022989"/>
    </source>
</evidence>
<keyword evidence="4" id="KW-0735">Signal-anchor</keyword>
<dbReference type="InterPro" id="IPR033992">
    <property type="entry name" value="NKR-like_CTLD"/>
</dbReference>
<dbReference type="Proteomes" id="UP001623349">
    <property type="component" value="Unassembled WGS sequence"/>
</dbReference>
<evidence type="ECO:0000256" key="2">
    <source>
        <dbReference type="ARBA" id="ARBA00022692"/>
    </source>
</evidence>
<comment type="subcellular location">
    <subcellularLocation>
        <location evidence="1">Membrane</location>
        <topology evidence="1">Single-pass type II membrane protein</topology>
    </subcellularLocation>
</comment>
<keyword evidence="6 8" id="KW-0472">Membrane</keyword>
<evidence type="ECO:0000256" key="8">
    <source>
        <dbReference type="SAM" id="Phobius"/>
    </source>
</evidence>
<evidence type="ECO:0000256" key="3">
    <source>
        <dbReference type="ARBA" id="ARBA00022734"/>
    </source>
</evidence>
<dbReference type="Gene3D" id="3.10.100.10">
    <property type="entry name" value="Mannose-Binding Protein A, subunit A"/>
    <property type="match status" value="1"/>
</dbReference>
<evidence type="ECO:0000256" key="7">
    <source>
        <dbReference type="ARBA" id="ARBA00023157"/>
    </source>
</evidence>
<feature type="transmembrane region" description="Helical" evidence="8">
    <location>
        <begin position="43"/>
        <end position="64"/>
    </location>
</feature>
<sequence length="219" mass="24303">MSVVYADLNLARTREPKAESPPPLSPDTCRCPRWHRLALKFGCAGLILLVLSVIGLGVLVLSLLQKLSVQEISTDVQKNRTNPTDSSAKCPQDWLSHRDKCFHVSRASNTWEEGLADCDGKGATLLLIQDQEELRFIQNSTRGEDNSFWIGLNYTSTDKNWKWINGSTLNSDVVKINGDSTKGSCAAISRGKAVSESCVSDNRWICQKELKRETTCNDS</sequence>
<reference evidence="10 11" key="1">
    <citation type="submission" date="2024-08" db="EMBL/GenBank/DDBJ databases">
        <title>The draft genome of Apodemus speciosus.</title>
        <authorList>
            <person name="Nabeshima K."/>
            <person name="Suzuki S."/>
            <person name="Onuma M."/>
        </authorList>
    </citation>
    <scope>NUCLEOTIDE SEQUENCE [LARGE SCALE GENOMIC DNA]</scope>
    <source>
        <strain evidence="10">IB14-021</strain>
    </source>
</reference>
<dbReference type="InterPro" id="IPR051527">
    <property type="entry name" value="KLR_subfamily_B"/>
</dbReference>
<accession>A0ABQ0EWC9</accession>
<protein>
    <submittedName>
        <fullName evidence="10">Killer cell lectin-like receptor subfamily B member 1B allele B</fullName>
    </submittedName>
</protein>
<keyword evidence="5 8" id="KW-1133">Transmembrane helix</keyword>
<dbReference type="InterPro" id="IPR016187">
    <property type="entry name" value="CTDL_fold"/>
</dbReference>
<keyword evidence="2 8" id="KW-0812">Transmembrane</keyword>
<dbReference type="CDD" id="cd03593">
    <property type="entry name" value="CLECT_NK_receptors_like"/>
    <property type="match status" value="1"/>
</dbReference>
<evidence type="ECO:0000313" key="11">
    <source>
        <dbReference type="Proteomes" id="UP001623349"/>
    </source>
</evidence>
<gene>
    <name evidence="10" type="ORF">APTSU1_000656900</name>
</gene>
<dbReference type="InterPro" id="IPR016186">
    <property type="entry name" value="C-type_lectin-like/link_sf"/>
</dbReference>
<comment type="caution">
    <text evidence="10">The sequence shown here is derived from an EMBL/GenBank/DDBJ whole genome shotgun (WGS) entry which is preliminary data.</text>
</comment>
<keyword evidence="3" id="KW-0430">Lectin</keyword>
<evidence type="ECO:0000256" key="4">
    <source>
        <dbReference type="ARBA" id="ARBA00022968"/>
    </source>
</evidence>
<feature type="domain" description="C-type lectin" evidence="9">
    <location>
        <begin position="97"/>
        <end position="207"/>
    </location>
</feature>
<dbReference type="SMART" id="SM00034">
    <property type="entry name" value="CLECT"/>
    <property type="match status" value="1"/>
</dbReference>
<dbReference type="InterPro" id="IPR001304">
    <property type="entry name" value="C-type_lectin-like"/>
</dbReference>
<dbReference type="PANTHER" id="PTHR46784:SF1">
    <property type="entry name" value="KILLER CELL LECTIN-LIKE RECEPTOR SUBFAMILY B MEMBER 1"/>
    <property type="match status" value="1"/>
</dbReference>
<evidence type="ECO:0000259" key="9">
    <source>
        <dbReference type="PROSITE" id="PS50041"/>
    </source>
</evidence>
<evidence type="ECO:0000256" key="6">
    <source>
        <dbReference type="ARBA" id="ARBA00023136"/>
    </source>
</evidence>
<name>A0ABQ0EWC9_APOSI</name>
<proteinExistence type="predicted"/>
<dbReference type="SUPFAM" id="SSF56436">
    <property type="entry name" value="C-type lectin-like"/>
    <property type="match status" value="1"/>
</dbReference>
<dbReference type="PROSITE" id="PS50041">
    <property type="entry name" value="C_TYPE_LECTIN_2"/>
    <property type="match status" value="1"/>
</dbReference>
<organism evidence="10 11">
    <name type="scientific">Apodemus speciosus</name>
    <name type="common">Large Japanese field mouse</name>
    <dbReference type="NCBI Taxonomy" id="105296"/>
    <lineage>
        <taxon>Eukaryota</taxon>
        <taxon>Metazoa</taxon>
        <taxon>Chordata</taxon>
        <taxon>Craniata</taxon>
        <taxon>Vertebrata</taxon>
        <taxon>Euteleostomi</taxon>
        <taxon>Mammalia</taxon>
        <taxon>Eutheria</taxon>
        <taxon>Euarchontoglires</taxon>
        <taxon>Glires</taxon>
        <taxon>Rodentia</taxon>
        <taxon>Myomorpha</taxon>
        <taxon>Muroidea</taxon>
        <taxon>Muridae</taxon>
        <taxon>Murinae</taxon>
        <taxon>Apodemus</taxon>
    </lineage>
</organism>
<keyword evidence="11" id="KW-1185">Reference proteome</keyword>
<dbReference type="PANTHER" id="PTHR46784">
    <property type="entry name" value="KILLER CELL LECTIN-LIKE RECEPTOR SUBFAMILY B MEMBER 1"/>
    <property type="match status" value="1"/>
</dbReference>
<dbReference type="Pfam" id="PF00059">
    <property type="entry name" value="Lectin_C"/>
    <property type="match status" value="1"/>
</dbReference>